<feature type="chain" id="PRO_5020038101" evidence="2">
    <location>
        <begin position="20"/>
        <end position="317"/>
    </location>
</feature>
<comment type="similarity">
    <text evidence="1">Belongs to the alpha-carbonic anhydrase family.</text>
</comment>
<evidence type="ECO:0000256" key="2">
    <source>
        <dbReference type="SAM" id="SignalP"/>
    </source>
</evidence>
<dbReference type="InterPro" id="IPR001148">
    <property type="entry name" value="CA_dom"/>
</dbReference>
<keyword evidence="2" id="KW-0732">Signal</keyword>
<dbReference type="Pfam" id="PF00194">
    <property type="entry name" value="Carb_anhydrase"/>
    <property type="match status" value="1"/>
</dbReference>
<dbReference type="InterPro" id="IPR036398">
    <property type="entry name" value="CA_dom_sf"/>
</dbReference>
<dbReference type="STRING" id="151549.A0A4C1VE22"/>
<proteinExistence type="inferred from homology"/>
<dbReference type="GO" id="GO:0008270">
    <property type="term" value="F:zinc ion binding"/>
    <property type="evidence" value="ECO:0007669"/>
    <property type="project" value="InterPro"/>
</dbReference>
<accession>A0A4C1VE22</accession>
<dbReference type="OrthoDB" id="429145at2759"/>
<dbReference type="Gene3D" id="3.10.200.10">
    <property type="entry name" value="Alpha carbonic anhydrase"/>
    <property type="match status" value="1"/>
</dbReference>
<dbReference type="AlphaFoldDB" id="A0A4C1VE22"/>
<reference evidence="4 5" key="1">
    <citation type="journal article" date="2019" name="Commun. Biol.">
        <title>The bagworm genome reveals a unique fibroin gene that provides high tensile strength.</title>
        <authorList>
            <person name="Kono N."/>
            <person name="Nakamura H."/>
            <person name="Ohtoshi R."/>
            <person name="Tomita M."/>
            <person name="Numata K."/>
            <person name="Arakawa K."/>
        </authorList>
    </citation>
    <scope>NUCLEOTIDE SEQUENCE [LARGE SCALE GENOMIC DNA]</scope>
</reference>
<protein>
    <submittedName>
        <fullName evidence="4">Carbonic anhydrase 15</fullName>
    </submittedName>
</protein>
<dbReference type="GO" id="GO:0005737">
    <property type="term" value="C:cytoplasm"/>
    <property type="evidence" value="ECO:0007669"/>
    <property type="project" value="TreeGrafter"/>
</dbReference>
<dbReference type="PROSITE" id="PS51144">
    <property type="entry name" value="ALPHA_CA_2"/>
    <property type="match status" value="1"/>
</dbReference>
<keyword evidence="5" id="KW-1185">Reference proteome</keyword>
<dbReference type="PANTHER" id="PTHR18952">
    <property type="entry name" value="CARBONIC ANHYDRASE"/>
    <property type="match status" value="1"/>
</dbReference>
<evidence type="ECO:0000259" key="3">
    <source>
        <dbReference type="PROSITE" id="PS51144"/>
    </source>
</evidence>
<dbReference type="CDD" id="cd00326">
    <property type="entry name" value="alpha_CA"/>
    <property type="match status" value="1"/>
</dbReference>
<dbReference type="EMBL" id="BGZK01000311">
    <property type="protein sequence ID" value="GBP35885.1"/>
    <property type="molecule type" value="Genomic_DNA"/>
</dbReference>
<evidence type="ECO:0000313" key="5">
    <source>
        <dbReference type="Proteomes" id="UP000299102"/>
    </source>
</evidence>
<evidence type="ECO:0000256" key="1">
    <source>
        <dbReference type="ARBA" id="ARBA00010718"/>
    </source>
</evidence>
<dbReference type="SMART" id="SM01057">
    <property type="entry name" value="Carb_anhydrase"/>
    <property type="match status" value="1"/>
</dbReference>
<evidence type="ECO:0000313" key="4">
    <source>
        <dbReference type="EMBL" id="GBP35885.1"/>
    </source>
</evidence>
<comment type="caution">
    <text evidence="4">The sequence shown here is derived from an EMBL/GenBank/DDBJ whole genome shotgun (WGS) entry which is preliminary data.</text>
</comment>
<dbReference type="PANTHER" id="PTHR18952:SF137">
    <property type="entry name" value="CARBONIC ANHYDRASE"/>
    <property type="match status" value="1"/>
</dbReference>
<sequence>MDLRVVLVVLVANVWLVAGWGYRASDQRRWAVLHPACGGRQQSPIALSARHATEMAIPAVELVGYQNPLPGPLMINNNGYTVTLTVSKYLTEEQKKGFRLPFILGGPLDNEFELEGLHFHWGDKNNRGSEHTLNDVRMPLEMHIIHRNKRYRSLEEALQHPDGLCVLAVFYQVVEFEANLLTPIIRNLSAIDSYNGSISLPHTFSLSSLLSDLDTERFYTYKGSLTTPPCAEAVTWVIFPDFLPVSVYQMDSFRGLLSRQNLPLVDNFRQLQPMNGRRAFVRLSSKSSRSRKHKLNYSKWDWVGQKKSGNDGADSEN</sequence>
<name>A0A4C1VE22_EUMVA</name>
<dbReference type="GO" id="GO:0004089">
    <property type="term" value="F:carbonate dehydratase activity"/>
    <property type="evidence" value="ECO:0007669"/>
    <property type="project" value="InterPro"/>
</dbReference>
<dbReference type="SUPFAM" id="SSF51069">
    <property type="entry name" value="Carbonic anhydrase"/>
    <property type="match status" value="1"/>
</dbReference>
<feature type="domain" description="Alpha-carbonic anhydrase" evidence="3">
    <location>
        <begin position="18"/>
        <end position="283"/>
    </location>
</feature>
<feature type="signal peptide" evidence="2">
    <location>
        <begin position="1"/>
        <end position="19"/>
    </location>
</feature>
<gene>
    <name evidence="4" type="primary">Ca15</name>
    <name evidence="4" type="ORF">EVAR_23134_1</name>
</gene>
<dbReference type="Proteomes" id="UP000299102">
    <property type="component" value="Unassembled WGS sequence"/>
</dbReference>
<organism evidence="4 5">
    <name type="scientific">Eumeta variegata</name>
    <name type="common">Bagworm moth</name>
    <name type="synonym">Eumeta japonica</name>
    <dbReference type="NCBI Taxonomy" id="151549"/>
    <lineage>
        <taxon>Eukaryota</taxon>
        <taxon>Metazoa</taxon>
        <taxon>Ecdysozoa</taxon>
        <taxon>Arthropoda</taxon>
        <taxon>Hexapoda</taxon>
        <taxon>Insecta</taxon>
        <taxon>Pterygota</taxon>
        <taxon>Neoptera</taxon>
        <taxon>Endopterygota</taxon>
        <taxon>Lepidoptera</taxon>
        <taxon>Glossata</taxon>
        <taxon>Ditrysia</taxon>
        <taxon>Tineoidea</taxon>
        <taxon>Psychidae</taxon>
        <taxon>Oiketicinae</taxon>
        <taxon>Eumeta</taxon>
    </lineage>
</organism>
<dbReference type="InterPro" id="IPR023561">
    <property type="entry name" value="Carbonic_anhydrase_a-class"/>
</dbReference>